<keyword evidence="3" id="KW-0614">Plasmid</keyword>
<evidence type="ECO:0000256" key="1">
    <source>
        <dbReference type="SAM" id="Coils"/>
    </source>
</evidence>
<sequence>MTEKTSILSFRITPELKTKLETRASLERKTLTEFVRGSLSDSEGEQILKSARKEFTELESDAREMDARIGSLKTEYGQMMETVAKSQKGLLDELESRRKRLRRDRWLDTALMGVICLVGSAVGSVVIEFSRYLLA</sequence>
<dbReference type="EMBL" id="KT351735">
    <property type="protein sequence ID" value="ALG88723.1"/>
    <property type="molecule type" value="Genomic_DNA"/>
</dbReference>
<protein>
    <submittedName>
        <fullName evidence="3">Uncharacterized protein</fullName>
    </submittedName>
</protein>
<gene>
    <name evidence="3" type="ORF">Drgb4_00003</name>
</gene>
<accession>A0A0N9MZC3</accession>
<dbReference type="AlphaFoldDB" id="A0A0N9MZC3"/>
<evidence type="ECO:0000256" key="2">
    <source>
        <dbReference type="SAM" id="Phobius"/>
    </source>
</evidence>
<keyword evidence="2" id="KW-0472">Membrane</keyword>
<geneLocation type="plasmid" evidence="3">
    <name>Drgb4</name>
</geneLocation>
<organism evidence="3">
    <name type="scientific">Pectobacterium carotovorum</name>
    <name type="common">Erwinia carotovora</name>
    <dbReference type="NCBI Taxonomy" id="554"/>
    <lineage>
        <taxon>Bacteria</taxon>
        <taxon>Pseudomonadati</taxon>
        <taxon>Pseudomonadota</taxon>
        <taxon>Gammaproteobacteria</taxon>
        <taxon>Enterobacterales</taxon>
        <taxon>Pectobacteriaceae</taxon>
        <taxon>Pectobacterium</taxon>
    </lineage>
</organism>
<dbReference type="RefSeq" id="WP_181375195.1">
    <property type="nucleotide sequence ID" value="NZ_KT351735.1"/>
</dbReference>
<keyword evidence="2" id="KW-1133">Transmembrane helix</keyword>
<reference evidence="3" key="1">
    <citation type="journal article" date="2015" name="Environ. Microbiol.">
        <title>Plasmids from the gut microbiome of cabbage root fly larvae encode SaxA that catalyses the conversion of the plant toxin 2-phenylethyl isothiocyanate.</title>
        <authorList>
            <person name="Welte C.U."/>
            <person name="de Graaf R.M."/>
            <person name="van den Bosch T.J."/>
            <person name="Op den Camp H.J."/>
            <person name="van Dam N.M."/>
            <person name="Jetten M.S."/>
        </authorList>
    </citation>
    <scope>NUCLEOTIDE SEQUENCE</scope>
    <source>
        <plasmid evidence="3">Drgb4</plasmid>
    </source>
</reference>
<feature type="coiled-coil region" evidence="1">
    <location>
        <begin position="48"/>
        <end position="104"/>
    </location>
</feature>
<keyword evidence="2" id="KW-0812">Transmembrane</keyword>
<feature type="transmembrane region" description="Helical" evidence="2">
    <location>
        <begin position="106"/>
        <end position="127"/>
    </location>
</feature>
<proteinExistence type="predicted"/>
<keyword evidence="1" id="KW-0175">Coiled coil</keyword>
<reference evidence="3" key="2">
    <citation type="submission" date="2015-07" db="EMBL/GenBank/DDBJ databases">
        <authorList>
            <person name="Welte C."/>
            <person name="de Graaf R."/>
            <person name="van den Bosch T.J.M."/>
            <person name="Op den Camp H."/>
            <person name="van Dam N."/>
            <person name="Jetten M."/>
        </authorList>
    </citation>
    <scope>NUCLEOTIDE SEQUENCE</scope>
    <source>
        <plasmid evidence="3">Drgb4</plasmid>
    </source>
</reference>
<name>A0A0N9MZC3_PECCA</name>
<evidence type="ECO:0000313" key="3">
    <source>
        <dbReference type="EMBL" id="ALG88723.1"/>
    </source>
</evidence>